<evidence type="ECO:0000259" key="3">
    <source>
        <dbReference type="PROSITE" id="PS50103"/>
    </source>
</evidence>
<feature type="compositionally biased region" description="Low complexity" evidence="2">
    <location>
        <begin position="800"/>
        <end position="820"/>
    </location>
</feature>
<feature type="compositionally biased region" description="Low complexity" evidence="2">
    <location>
        <begin position="376"/>
        <end position="385"/>
    </location>
</feature>
<feature type="compositionally biased region" description="Polar residues" evidence="2">
    <location>
        <begin position="829"/>
        <end position="846"/>
    </location>
</feature>
<feature type="compositionally biased region" description="Polar residues" evidence="2">
    <location>
        <begin position="768"/>
        <end position="786"/>
    </location>
</feature>
<feature type="compositionally biased region" description="Basic and acidic residues" evidence="2">
    <location>
        <begin position="436"/>
        <end position="446"/>
    </location>
</feature>
<protein>
    <recommendedName>
        <fullName evidence="3">C3H1-type domain-containing protein</fullName>
    </recommendedName>
</protein>
<feature type="region of interest" description="Disordered" evidence="2">
    <location>
        <begin position="1"/>
        <end position="39"/>
    </location>
</feature>
<dbReference type="Proteomes" id="UP000241769">
    <property type="component" value="Unassembled WGS sequence"/>
</dbReference>
<accession>A0A2P6MWA1</accession>
<feature type="compositionally biased region" description="Polar residues" evidence="2">
    <location>
        <begin position="29"/>
        <end position="39"/>
    </location>
</feature>
<feature type="region of interest" description="Disordered" evidence="2">
    <location>
        <begin position="730"/>
        <end position="923"/>
    </location>
</feature>
<comment type="caution">
    <text evidence="4">The sequence shown here is derived from an EMBL/GenBank/DDBJ whole genome shotgun (WGS) entry which is preliminary data.</text>
</comment>
<keyword evidence="5" id="KW-1185">Reference proteome</keyword>
<feature type="compositionally biased region" description="Basic and acidic residues" evidence="2">
    <location>
        <begin position="401"/>
        <end position="420"/>
    </location>
</feature>
<evidence type="ECO:0000313" key="5">
    <source>
        <dbReference type="Proteomes" id="UP000241769"/>
    </source>
</evidence>
<feature type="region of interest" description="Disordered" evidence="2">
    <location>
        <begin position="268"/>
        <end position="464"/>
    </location>
</feature>
<evidence type="ECO:0000256" key="1">
    <source>
        <dbReference type="PROSITE-ProRule" id="PRU00723"/>
    </source>
</evidence>
<dbReference type="InterPro" id="IPR000571">
    <property type="entry name" value="Znf_CCCH"/>
</dbReference>
<sequence>MTSNGGEFLLDRSPSVKQESFDASAGLRDQQTSISAPSSVDIQQMRMQNIYQRSGTQRQLYDQQRVEFARLQQQHTDLIGIDPAVGPPDILQYQARAAKLTNVPQEADLPPAKRPKLDVKEDSPPLPTVTSPGGEPKVHKLFTILPEFIDKNGSIIGSKIKKFLSAMKIFVASTAKDKFLHPILNTQTPKTLERFVELDGMDTIQSWLMELSLSPTDATDIFKVILHLPIHEMKSGKAAHMISVIQLLQKTMHDRPDVVSTSHLAEAKLKKQQEEEEKKEREASEKAEKEKVEREKEEKERLERKKEKAEKKAKLGEAGTSEKKKENKRKAAAAAAIPPPSSFEEVLTGEVKTQSIGTPTRKMNDPLAGKRHKLQLLTTTTSEESNTGKKKVAAVVSKKPISADEIKKARRNMPDAKTDSKPSPPAPQDKPPLLIGEKKTVVDENKTSPPTSPTILNRPRTNSMKKVVQPLDDVDVWSVGGPKLQADQVEQNPLDYQDSEAPGMSKRTGRMKKRVSWPVDDNMCQIKLFSKDKEEVPNAAEIEKDLGDFSKEERKHMHVSEEGRHRDSTTIIPYYKPIRTDINPSLIFQRGRDSQQIAVQRAREEKELSPSYWIFSGTIPNDPEDITNEEPDYDDSRTNIIPHGEGNQGQPPIYNPPPVQNFGPVNVPMIPQNLPMVNPVAALPNDQLFGLLSVLNNTGLIPNTNAIPPAQDLNFLGNIIPSVTNQNNMLPNAGYPGPNYNPPNMNPPYNPPSMSPPYNQPSMSPPYHQSSPPHTPYYGNNMNNMSPGRHSPMASQGSMNNYGSNQPYNNNNNYNSGNNYRDNRYLNYSPPSQNYGGNYNSGQRSPPRNNDNYGDRDRDNYGRDGNRYNNNHNNGRQNNNGPPNGGHRGKKMCLYYKSPQGCRSGSKCEFIHDNNAPPPNNRR</sequence>
<feature type="compositionally biased region" description="Pro residues" evidence="2">
    <location>
        <begin position="739"/>
        <end position="759"/>
    </location>
</feature>
<gene>
    <name evidence="4" type="ORF">PROFUN_01693</name>
</gene>
<feature type="compositionally biased region" description="Basic and acidic residues" evidence="2">
    <location>
        <begin position="268"/>
        <end position="325"/>
    </location>
</feature>
<evidence type="ECO:0000313" key="4">
    <source>
        <dbReference type="EMBL" id="PRP75977.1"/>
    </source>
</evidence>
<proteinExistence type="predicted"/>
<feature type="compositionally biased region" description="Polar residues" evidence="2">
    <location>
        <begin position="447"/>
        <end position="464"/>
    </location>
</feature>
<reference evidence="4 5" key="1">
    <citation type="journal article" date="2018" name="Genome Biol. Evol.">
        <title>Multiple Roots of Fruiting Body Formation in Amoebozoa.</title>
        <authorList>
            <person name="Hillmann F."/>
            <person name="Forbes G."/>
            <person name="Novohradska S."/>
            <person name="Ferling I."/>
            <person name="Riege K."/>
            <person name="Groth M."/>
            <person name="Westermann M."/>
            <person name="Marz M."/>
            <person name="Spaller T."/>
            <person name="Winckler T."/>
            <person name="Schaap P."/>
            <person name="Glockner G."/>
        </authorList>
    </citation>
    <scope>NUCLEOTIDE SEQUENCE [LARGE SCALE GENOMIC DNA]</scope>
    <source>
        <strain evidence="4 5">Jena</strain>
    </source>
</reference>
<name>A0A2P6MWA1_9EUKA</name>
<keyword evidence="1" id="KW-0862">Zinc</keyword>
<dbReference type="OrthoDB" id="21513at2759"/>
<dbReference type="EMBL" id="MDYQ01000353">
    <property type="protein sequence ID" value="PRP75977.1"/>
    <property type="molecule type" value="Genomic_DNA"/>
</dbReference>
<keyword evidence="1" id="KW-0863">Zinc-finger</keyword>
<feature type="compositionally biased region" description="Low complexity" evidence="2">
    <location>
        <begin position="867"/>
        <end position="882"/>
    </location>
</feature>
<feature type="compositionally biased region" description="Basic and acidic residues" evidence="2">
    <location>
        <begin position="853"/>
        <end position="866"/>
    </location>
</feature>
<dbReference type="InParanoid" id="A0A2P6MWA1"/>
<dbReference type="STRING" id="1890364.A0A2P6MWA1"/>
<feature type="region of interest" description="Disordered" evidence="2">
    <location>
        <begin position="102"/>
        <end position="133"/>
    </location>
</feature>
<feature type="domain" description="C3H1-type" evidence="3">
    <location>
        <begin position="888"/>
        <end position="915"/>
    </location>
</feature>
<organism evidence="4 5">
    <name type="scientific">Planoprotostelium fungivorum</name>
    <dbReference type="NCBI Taxonomy" id="1890364"/>
    <lineage>
        <taxon>Eukaryota</taxon>
        <taxon>Amoebozoa</taxon>
        <taxon>Evosea</taxon>
        <taxon>Variosea</taxon>
        <taxon>Cavosteliida</taxon>
        <taxon>Cavosteliaceae</taxon>
        <taxon>Planoprotostelium</taxon>
    </lineage>
</organism>
<evidence type="ECO:0000256" key="2">
    <source>
        <dbReference type="SAM" id="MobiDB-lite"/>
    </source>
</evidence>
<keyword evidence="1" id="KW-0479">Metal-binding</keyword>
<dbReference type="GO" id="GO:0008270">
    <property type="term" value="F:zinc ion binding"/>
    <property type="evidence" value="ECO:0007669"/>
    <property type="project" value="UniProtKB-KW"/>
</dbReference>
<dbReference type="AlphaFoldDB" id="A0A2P6MWA1"/>
<dbReference type="PROSITE" id="PS50103">
    <property type="entry name" value="ZF_C3H1"/>
    <property type="match status" value="1"/>
</dbReference>
<feature type="zinc finger region" description="C3H1-type" evidence="1">
    <location>
        <begin position="888"/>
        <end position="915"/>
    </location>
</feature>